<dbReference type="GO" id="GO:0005507">
    <property type="term" value="F:copper ion binding"/>
    <property type="evidence" value="ECO:0007669"/>
    <property type="project" value="InterPro"/>
</dbReference>
<dbReference type="AlphaFoldDB" id="A0A2G8S0W2"/>
<feature type="active site" description="Proton acceptor" evidence="7">
    <location>
        <position position="448"/>
    </location>
</feature>
<dbReference type="Gene3D" id="2.70.98.20">
    <property type="entry name" value="Copper amine oxidase, catalytic domain"/>
    <property type="match status" value="1"/>
</dbReference>
<accession>A0A2G8S0W2</accession>
<feature type="domain" description="Copper amine oxidase catalytic" evidence="12">
    <location>
        <begin position="374"/>
        <end position="781"/>
    </location>
</feature>
<dbReference type="PRINTS" id="PR00766">
    <property type="entry name" value="CUDAOXIDASE"/>
</dbReference>
<comment type="cofactor">
    <cofactor evidence="9">
        <name>Cu cation</name>
        <dbReference type="ChEBI" id="CHEBI:23378"/>
    </cofactor>
    <text evidence="9">Contains 1 topaquinone per subunit.</text>
</comment>
<dbReference type="InterPro" id="IPR036460">
    <property type="entry name" value="Cu_amine_oxidase_C_sf"/>
</dbReference>
<reference evidence="14 15" key="1">
    <citation type="journal article" date="2015" name="Sci. Rep.">
        <title>Chromosome-level genome map provides insights into diverse defense mechanisms in the medicinal fungus Ganoderma sinense.</title>
        <authorList>
            <person name="Zhu Y."/>
            <person name="Xu J."/>
            <person name="Sun C."/>
            <person name="Zhou S."/>
            <person name="Xu H."/>
            <person name="Nelson D.R."/>
            <person name="Qian J."/>
            <person name="Song J."/>
            <person name="Luo H."/>
            <person name="Xiang L."/>
            <person name="Li Y."/>
            <person name="Xu Z."/>
            <person name="Ji A."/>
            <person name="Wang L."/>
            <person name="Lu S."/>
            <person name="Hayward A."/>
            <person name="Sun W."/>
            <person name="Li X."/>
            <person name="Schwartz D.C."/>
            <person name="Wang Y."/>
            <person name="Chen S."/>
        </authorList>
    </citation>
    <scope>NUCLEOTIDE SEQUENCE [LARGE SCALE GENOMIC DNA]</scope>
    <source>
        <strain evidence="14 15">ZZ0214-1</strain>
    </source>
</reference>
<dbReference type="SUPFAM" id="SSF49998">
    <property type="entry name" value="Amine oxidase catalytic domain"/>
    <property type="match status" value="1"/>
</dbReference>
<evidence type="ECO:0000256" key="5">
    <source>
        <dbReference type="ARBA" id="ARBA00023002"/>
    </source>
</evidence>
<dbReference type="InterPro" id="IPR049948">
    <property type="entry name" value="Cu_Am_ox_TPQ-bd"/>
</dbReference>
<proteinExistence type="inferred from homology"/>
<evidence type="ECO:0000256" key="9">
    <source>
        <dbReference type="RuleBase" id="RU000672"/>
    </source>
</evidence>
<evidence type="ECO:0000256" key="11">
    <source>
        <dbReference type="SAM" id="Phobius"/>
    </source>
</evidence>
<organism evidence="14 15">
    <name type="scientific">Ganoderma sinense ZZ0214-1</name>
    <dbReference type="NCBI Taxonomy" id="1077348"/>
    <lineage>
        <taxon>Eukaryota</taxon>
        <taxon>Fungi</taxon>
        <taxon>Dikarya</taxon>
        <taxon>Basidiomycota</taxon>
        <taxon>Agaricomycotina</taxon>
        <taxon>Agaricomycetes</taxon>
        <taxon>Polyporales</taxon>
        <taxon>Polyporaceae</taxon>
        <taxon>Ganoderma</taxon>
    </lineage>
</organism>
<feature type="active site" description="Schiff-base intermediate with substrate; via topaquinone" evidence="7">
    <location>
        <position position="531"/>
    </location>
</feature>
<keyword evidence="11" id="KW-0812">Transmembrane</keyword>
<dbReference type="PANTHER" id="PTHR10638:SF20">
    <property type="entry name" value="AMINE OXIDASE"/>
    <property type="match status" value="1"/>
</dbReference>
<evidence type="ECO:0000259" key="13">
    <source>
        <dbReference type="Pfam" id="PF09248"/>
    </source>
</evidence>
<dbReference type="GO" id="GO:0008131">
    <property type="term" value="F:primary methylamine oxidase activity"/>
    <property type="evidence" value="ECO:0007669"/>
    <property type="project" value="InterPro"/>
</dbReference>
<dbReference type="GO" id="GO:0048038">
    <property type="term" value="F:quinone binding"/>
    <property type="evidence" value="ECO:0007669"/>
    <property type="project" value="InterPro"/>
</dbReference>
<keyword evidence="6 9" id="KW-0186">Copper</keyword>
<comment type="PTM">
    <text evidence="8 9">Topaquinone (TPQ) is generated by copper-dependent autoxidation of a specific tyrosyl residue.</text>
</comment>
<dbReference type="STRING" id="1077348.A0A2G8S0W2"/>
<evidence type="ECO:0000313" key="14">
    <source>
        <dbReference type="EMBL" id="PIL27377.1"/>
    </source>
</evidence>
<evidence type="ECO:0000256" key="1">
    <source>
        <dbReference type="ARBA" id="ARBA00001935"/>
    </source>
</evidence>
<feature type="modified residue" description="2',4',5'-topaquinone" evidence="8">
    <location>
        <position position="531"/>
    </location>
</feature>
<comment type="caution">
    <text evidence="14">The sequence shown here is derived from an EMBL/GenBank/DDBJ whole genome shotgun (WGS) entry which is preliminary data.</text>
</comment>
<feature type="transmembrane region" description="Helical" evidence="11">
    <location>
        <begin position="45"/>
        <end position="66"/>
    </location>
</feature>
<keyword evidence="11" id="KW-0472">Membrane</keyword>
<keyword evidence="4 7" id="KW-0801">TPQ</keyword>
<evidence type="ECO:0000256" key="6">
    <source>
        <dbReference type="ARBA" id="ARBA00023008"/>
    </source>
</evidence>
<keyword evidence="11" id="KW-1133">Transmembrane helix</keyword>
<comment type="cofactor">
    <cofactor evidence="1">
        <name>Cu cation</name>
        <dbReference type="ChEBI" id="CHEBI:23378"/>
    </cofactor>
</comment>
<dbReference type="EC" id="1.4.3.-" evidence="9"/>
<evidence type="ECO:0000256" key="10">
    <source>
        <dbReference type="SAM" id="MobiDB-lite"/>
    </source>
</evidence>
<dbReference type="OrthoDB" id="3341590at2759"/>
<keyword evidence="3 9" id="KW-0479">Metal-binding</keyword>
<dbReference type="PROSITE" id="PS01164">
    <property type="entry name" value="COPPER_AMINE_OXID_1"/>
    <property type="match status" value="1"/>
</dbReference>
<evidence type="ECO:0000256" key="2">
    <source>
        <dbReference type="ARBA" id="ARBA00007983"/>
    </source>
</evidence>
<dbReference type="SUPFAM" id="SSF54416">
    <property type="entry name" value="Amine oxidase N-terminal region"/>
    <property type="match status" value="2"/>
</dbReference>
<dbReference type="Pfam" id="PF09248">
    <property type="entry name" value="DUF1965"/>
    <property type="match status" value="1"/>
</dbReference>
<dbReference type="InterPro" id="IPR016182">
    <property type="entry name" value="Cu_amine_oxidase_N-reg"/>
</dbReference>
<protein>
    <recommendedName>
        <fullName evidence="9">Amine oxidase</fullName>
        <ecNumber evidence="9">1.4.3.-</ecNumber>
    </recommendedName>
</protein>
<keyword evidence="5 9" id="KW-0560">Oxidoreductase</keyword>
<evidence type="ECO:0000256" key="8">
    <source>
        <dbReference type="PIRSR" id="PIRSR600269-51"/>
    </source>
</evidence>
<evidence type="ECO:0000256" key="4">
    <source>
        <dbReference type="ARBA" id="ARBA00022772"/>
    </source>
</evidence>
<dbReference type="Proteomes" id="UP000230002">
    <property type="component" value="Unassembled WGS sequence"/>
</dbReference>
<sequence>MAPAGYELLKSDPEHDGLVQLAVVSRGSGSRRSLFSTQNLSPLRIFLVVPAFLFGTVFGVLAVSFLQPKLVHLDDSHSPSQPHSSQPLQRCPASFPRAAQAPAPVNLFASLTVPETVAIHEWVSSPSRNLNLTAGDKACISDNYIYRIEAYRPAKKDALAYLDHPDETSPPDRYAHVVIHHGTAKDPYVQDYLVGPIPTSEKTTMRKLTEIYHRDPIPFSARGYTTLSEIAPLLLKIMNSVSVATEDLFGGVARGLSNDTIVAAMAAPFSFDGSFRRGWVTWRRNVAGPWLHPLNFFMYVDVSGTDPEQWKLLKLVYNHQVFNSTEVFMAAYHDGTLIRLPKRPDQDPASVDWSTRKLPRPHTPRDLDHLPGPRSVSFGGLRFRVDRALQYVSWMDWGMYLGFDRDMGLSLWDLRFKGERIIYELAPQEAMAQYAGNDPMQATTAWLDRFFGMGSAVRDMLPGYDCPHEAIYLPATTHNFEGSITRERAICIFEHDSGRPITRHTGYSAGEFGSTRGYQLIVRSISTVGNYDYLFDYIFQIDGTIEVRLSASGYLQGGYWEPAQEGYGTAIRDTTMGSLHDHVINYKVDLDVAGLENSLLFTNTATEKITQPWLDDDWGQDVIQQKISRTYIENEDDALLKYPTNFQGGYSLVNKASLNRWGVPRGYAIHAGYSPIHNTVVGSKRLLNNANWARYNLAVSKRKDTEPTSSSQWNLHLPGAPMVDFHNFFDGENITQADLVAWVNVGTHHLPQAEDSPNTRTNLAASSFFLTPLNYFDYDVSMDSINAILLTAPEKAGDPWAFDDYGVGPANCVPDEVPPFEYVGVKTFGLDGQPAPPATAEEMRKSAELFHRIKVEL</sequence>
<dbReference type="Pfam" id="PF01179">
    <property type="entry name" value="Cu_amine_oxid"/>
    <property type="match status" value="1"/>
</dbReference>
<name>A0A2G8S0W2_9APHY</name>
<evidence type="ECO:0000259" key="12">
    <source>
        <dbReference type="Pfam" id="PF01179"/>
    </source>
</evidence>
<gene>
    <name evidence="14" type="ORF">GSI_10524</name>
</gene>
<comment type="similarity">
    <text evidence="2 9">Belongs to the copper/topaquinone oxidase family.</text>
</comment>
<feature type="region of interest" description="Disordered" evidence="10">
    <location>
        <begin position="341"/>
        <end position="366"/>
    </location>
</feature>
<dbReference type="InterPro" id="IPR015798">
    <property type="entry name" value="Cu_amine_oxidase_C"/>
</dbReference>
<dbReference type="GO" id="GO:0009308">
    <property type="term" value="P:amine metabolic process"/>
    <property type="evidence" value="ECO:0007669"/>
    <property type="project" value="UniProtKB-UniRule"/>
</dbReference>
<dbReference type="InterPro" id="IPR015328">
    <property type="entry name" value="DUF1965"/>
</dbReference>
<keyword evidence="15" id="KW-1185">Reference proteome</keyword>
<dbReference type="EMBL" id="AYKW01000034">
    <property type="protein sequence ID" value="PIL27377.1"/>
    <property type="molecule type" value="Genomic_DNA"/>
</dbReference>
<evidence type="ECO:0000313" key="15">
    <source>
        <dbReference type="Proteomes" id="UP000230002"/>
    </source>
</evidence>
<dbReference type="Gene3D" id="3.10.450.40">
    <property type="match status" value="2"/>
</dbReference>
<dbReference type="PANTHER" id="PTHR10638">
    <property type="entry name" value="COPPER AMINE OXIDASE"/>
    <property type="match status" value="1"/>
</dbReference>
<evidence type="ECO:0000256" key="7">
    <source>
        <dbReference type="PIRSR" id="PIRSR600269-50"/>
    </source>
</evidence>
<dbReference type="GO" id="GO:0005886">
    <property type="term" value="C:plasma membrane"/>
    <property type="evidence" value="ECO:0007669"/>
    <property type="project" value="TreeGrafter"/>
</dbReference>
<evidence type="ECO:0000256" key="3">
    <source>
        <dbReference type="ARBA" id="ARBA00022723"/>
    </source>
</evidence>
<feature type="domain" description="DUF1965" evidence="13">
    <location>
        <begin position="291"/>
        <end position="350"/>
    </location>
</feature>
<dbReference type="InterPro" id="IPR000269">
    <property type="entry name" value="Cu_amine_oxidase"/>
</dbReference>